<dbReference type="InterPro" id="IPR036638">
    <property type="entry name" value="HLH_DNA-bd_sf"/>
</dbReference>
<dbReference type="AlphaFoldDB" id="A0A6A4LST5"/>
<keyword evidence="5" id="KW-1133">Transmembrane helix</keyword>
<comment type="subcellular location">
    <subcellularLocation>
        <location evidence="1">Nucleus</location>
    </subcellularLocation>
</comment>
<evidence type="ECO:0000259" key="6">
    <source>
        <dbReference type="PROSITE" id="PS50888"/>
    </source>
</evidence>
<evidence type="ECO:0000256" key="3">
    <source>
        <dbReference type="ARBA" id="ARBA00023163"/>
    </source>
</evidence>
<proteinExistence type="predicted"/>
<dbReference type="Pfam" id="PF00010">
    <property type="entry name" value="HLH"/>
    <property type="match status" value="1"/>
</dbReference>
<evidence type="ECO:0000256" key="4">
    <source>
        <dbReference type="ARBA" id="ARBA00023242"/>
    </source>
</evidence>
<feature type="domain" description="BHLH" evidence="6">
    <location>
        <begin position="150"/>
        <end position="202"/>
    </location>
</feature>
<dbReference type="Proteomes" id="UP000428333">
    <property type="component" value="Linkage Group LG05"/>
</dbReference>
<organism evidence="7 8">
    <name type="scientific">Rhododendron williamsianum</name>
    <dbReference type="NCBI Taxonomy" id="262921"/>
    <lineage>
        <taxon>Eukaryota</taxon>
        <taxon>Viridiplantae</taxon>
        <taxon>Streptophyta</taxon>
        <taxon>Embryophyta</taxon>
        <taxon>Tracheophyta</taxon>
        <taxon>Spermatophyta</taxon>
        <taxon>Magnoliopsida</taxon>
        <taxon>eudicotyledons</taxon>
        <taxon>Gunneridae</taxon>
        <taxon>Pentapetalae</taxon>
        <taxon>asterids</taxon>
        <taxon>Ericales</taxon>
        <taxon>Ericaceae</taxon>
        <taxon>Ericoideae</taxon>
        <taxon>Rhodoreae</taxon>
        <taxon>Rhododendron</taxon>
    </lineage>
</organism>
<dbReference type="CDD" id="cd18914">
    <property type="entry name" value="bHLH_AtORG2_like"/>
    <property type="match status" value="1"/>
</dbReference>
<sequence length="312" mass="34760">ISSIGHYSSCCGGADLGLLFGVAIMASYISSIGHYSSCCGGADLGLLFGVAIMASYVLIVLACSWQEAKRVTSELFGMDFVSSAFQCDPIDELLEFSSIPGQQRRIQKDPLQVVSASRNNDVAEKPDYHPWRKSSVVFDDSGGNPMDYKRKKIIHREAERQKRQEMAALYRSLRSLLPVEYVKGKRSMSDHMLVAVDYIRQLRKRVEEKGRKRDELKSSFEPSIDTNAKSRCFPSCLKESVTVESSRAGFQITMSTAMSGGLCVSKVLDVLLREGLNVVSCISINAEERLHHVIDSEVRVVNFIEEQCYMKG</sequence>
<dbReference type="GO" id="GO:0000977">
    <property type="term" value="F:RNA polymerase II transcription regulatory region sequence-specific DNA binding"/>
    <property type="evidence" value="ECO:0007669"/>
    <property type="project" value="TreeGrafter"/>
</dbReference>
<evidence type="ECO:0000256" key="5">
    <source>
        <dbReference type="SAM" id="Phobius"/>
    </source>
</evidence>
<keyword evidence="8" id="KW-1185">Reference proteome</keyword>
<feature type="transmembrane region" description="Helical" evidence="5">
    <location>
        <begin position="44"/>
        <end position="65"/>
    </location>
</feature>
<name>A0A6A4LST5_9ERIC</name>
<evidence type="ECO:0000256" key="2">
    <source>
        <dbReference type="ARBA" id="ARBA00023015"/>
    </source>
</evidence>
<dbReference type="OrthoDB" id="1935281at2759"/>
<protein>
    <recommendedName>
        <fullName evidence="6">BHLH domain-containing protein</fullName>
    </recommendedName>
</protein>
<dbReference type="PANTHER" id="PTHR13935">
    <property type="entry name" value="ACHAETE-SCUTE TRANSCRIPTION FACTOR-RELATED"/>
    <property type="match status" value="1"/>
</dbReference>
<dbReference type="GO" id="GO:0000981">
    <property type="term" value="F:DNA-binding transcription factor activity, RNA polymerase II-specific"/>
    <property type="evidence" value="ECO:0007669"/>
    <property type="project" value="TreeGrafter"/>
</dbReference>
<dbReference type="InterPro" id="IPR011598">
    <property type="entry name" value="bHLH_dom"/>
</dbReference>
<keyword evidence="2" id="KW-0805">Transcription regulation</keyword>
<evidence type="ECO:0000313" key="8">
    <source>
        <dbReference type="Proteomes" id="UP000428333"/>
    </source>
</evidence>
<dbReference type="PANTHER" id="PTHR13935:SF155">
    <property type="entry name" value="TRANSCRIPTION FACTOR BHLH120-LIKE"/>
    <property type="match status" value="1"/>
</dbReference>
<dbReference type="PROSITE" id="PS50888">
    <property type="entry name" value="BHLH"/>
    <property type="match status" value="1"/>
</dbReference>
<dbReference type="EMBL" id="QEFC01001169">
    <property type="protein sequence ID" value="KAE9459461.1"/>
    <property type="molecule type" value="Genomic_DNA"/>
</dbReference>
<keyword evidence="4" id="KW-0539">Nucleus</keyword>
<dbReference type="GO" id="GO:0090575">
    <property type="term" value="C:RNA polymerase II transcription regulator complex"/>
    <property type="evidence" value="ECO:0007669"/>
    <property type="project" value="TreeGrafter"/>
</dbReference>
<accession>A0A6A4LST5</accession>
<dbReference type="GO" id="GO:0046983">
    <property type="term" value="F:protein dimerization activity"/>
    <property type="evidence" value="ECO:0007669"/>
    <property type="project" value="InterPro"/>
</dbReference>
<dbReference type="InterPro" id="IPR015660">
    <property type="entry name" value="MASH1/Ascl1a-like"/>
</dbReference>
<keyword evidence="5" id="KW-0812">Transmembrane</keyword>
<gene>
    <name evidence="7" type="ORF">C3L33_08604</name>
</gene>
<evidence type="ECO:0000313" key="7">
    <source>
        <dbReference type="EMBL" id="KAE9459461.1"/>
    </source>
</evidence>
<evidence type="ECO:0000256" key="1">
    <source>
        <dbReference type="ARBA" id="ARBA00004123"/>
    </source>
</evidence>
<dbReference type="Gene3D" id="4.10.280.10">
    <property type="entry name" value="Helix-loop-helix DNA-binding domain"/>
    <property type="match status" value="1"/>
</dbReference>
<keyword evidence="3" id="KW-0804">Transcription</keyword>
<feature type="transmembrane region" description="Helical" evidence="5">
    <location>
        <begin position="12"/>
        <end position="32"/>
    </location>
</feature>
<reference evidence="7 8" key="1">
    <citation type="journal article" date="2019" name="Genome Biol. Evol.">
        <title>The Rhododendron genome and chromosomal organization provide insight into shared whole-genome duplications across the heath family (Ericaceae).</title>
        <authorList>
            <person name="Soza V.L."/>
            <person name="Lindsley D."/>
            <person name="Waalkes A."/>
            <person name="Ramage E."/>
            <person name="Patwardhan R.P."/>
            <person name="Burton J.N."/>
            <person name="Adey A."/>
            <person name="Kumar A."/>
            <person name="Qiu R."/>
            <person name="Shendure J."/>
            <person name="Hall B."/>
        </authorList>
    </citation>
    <scope>NUCLEOTIDE SEQUENCE [LARGE SCALE GENOMIC DNA]</scope>
    <source>
        <strain evidence="7">RSF 1966-606</strain>
    </source>
</reference>
<feature type="non-terminal residue" evidence="7">
    <location>
        <position position="1"/>
    </location>
</feature>
<dbReference type="SUPFAM" id="SSF47459">
    <property type="entry name" value="HLH, helix-loop-helix DNA-binding domain"/>
    <property type="match status" value="1"/>
</dbReference>
<comment type="caution">
    <text evidence="7">The sequence shown here is derived from an EMBL/GenBank/DDBJ whole genome shotgun (WGS) entry which is preliminary data.</text>
</comment>
<keyword evidence="5" id="KW-0472">Membrane</keyword>